<keyword evidence="4" id="KW-1185">Reference proteome</keyword>
<dbReference type="EMBL" id="RJJR01000004">
    <property type="protein sequence ID" value="RNI37914.1"/>
    <property type="molecule type" value="Genomic_DNA"/>
</dbReference>
<keyword evidence="2" id="KW-0732">Signal</keyword>
<protein>
    <submittedName>
        <fullName evidence="3">DUF1573 domain-containing protein</fullName>
    </submittedName>
</protein>
<dbReference type="AlphaFoldDB" id="A0A3M9NJI4"/>
<feature type="region of interest" description="Disordered" evidence="1">
    <location>
        <begin position="27"/>
        <end position="46"/>
    </location>
</feature>
<proteinExistence type="predicted"/>
<dbReference type="PANTHER" id="PTHR37833:SF1">
    <property type="entry name" value="SIGNAL PEPTIDE PROTEIN"/>
    <property type="match status" value="1"/>
</dbReference>
<comment type="caution">
    <text evidence="3">The sequence shown here is derived from an EMBL/GenBank/DDBJ whole genome shotgun (WGS) entry which is preliminary data.</text>
</comment>
<dbReference type="InterPro" id="IPR011467">
    <property type="entry name" value="DUF1573"/>
</dbReference>
<dbReference type="Gene3D" id="2.60.40.10">
    <property type="entry name" value="Immunoglobulins"/>
    <property type="match status" value="1"/>
</dbReference>
<gene>
    <name evidence="3" type="ORF">EFY79_06665</name>
</gene>
<dbReference type="InterPro" id="IPR013783">
    <property type="entry name" value="Ig-like_fold"/>
</dbReference>
<evidence type="ECO:0000313" key="4">
    <source>
        <dbReference type="Proteomes" id="UP000267223"/>
    </source>
</evidence>
<dbReference type="OrthoDB" id="826619at2"/>
<reference evidence="3 4" key="1">
    <citation type="submission" date="2018-11" db="EMBL/GenBank/DDBJ databases">
        <title>Draft genome sequence of Ferruginibacter sp. BO-59.</title>
        <authorList>
            <person name="Im W.T."/>
        </authorList>
    </citation>
    <scope>NUCLEOTIDE SEQUENCE [LARGE SCALE GENOMIC DNA]</scope>
    <source>
        <strain evidence="3 4">BO-59</strain>
    </source>
</reference>
<organism evidence="3 4">
    <name type="scientific">Hanamia caeni</name>
    <dbReference type="NCBI Taxonomy" id="2294116"/>
    <lineage>
        <taxon>Bacteria</taxon>
        <taxon>Pseudomonadati</taxon>
        <taxon>Bacteroidota</taxon>
        <taxon>Chitinophagia</taxon>
        <taxon>Chitinophagales</taxon>
        <taxon>Chitinophagaceae</taxon>
        <taxon>Hanamia</taxon>
    </lineage>
</organism>
<accession>A0A3M9NJI4</accession>
<evidence type="ECO:0000256" key="2">
    <source>
        <dbReference type="SAM" id="SignalP"/>
    </source>
</evidence>
<dbReference type="Proteomes" id="UP000267223">
    <property type="component" value="Unassembled WGS sequence"/>
</dbReference>
<dbReference type="Pfam" id="PF07610">
    <property type="entry name" value="DUF1573"/>
    <property type="match status" value="1"/>
</dbReference>
<sequence length="167" mass="18213">MKKLFTLICLLAFAFVVNAQTSDTKVSKKDKNTATKYPAENTEPSATADNLVLRETEFDFGKIPQGKPVTHIFEFTNTGTTPLALENVQASCGCTTPVWSKDTVYAGNSSQINVGYNAANEGPFNKSITIYWNGGQSKQITIKGEVWKTPVTSAPLNNSLITLKNEQ</sequence>
<dbReference type="PANTHER" id="PTHR37833">
    <property type="entry name" value="LIPOPROTEIN-RELATED"/>
    <property type="match status" value="1"/>
</dbReference>
<evidence type="ECO:0000313" key="3">
    <source>
        <dbReference type="EMBL" id="RNI37914.1"/>
    </source>
</evidence>
<dbReference type="RefSeq" id="WP_123119903.1">
    <property type="nucleotide sequence ID" value="NZ_RJJR01000004.1"/>
</dbReference>
<evidence type="ECO:0000256" key="1">
    <source>
        <dbReference type="SAM" id="MobiDB-lite"/>
    </source>
</evidence>
<name>A0A3M9NJI4_9BACT</name>
<feature type="signal peptide" evidence="2">
    <location>
        <begin position="1"/>
        <end position="19"/>
    </location>
</feature>
<feature type="chain" id="PRO_5018012751" evidence="2">
    <location>
        <begin position="20"/>
        <end position="167"/>
    </location>
</feature>